<dbReference type="CDD" id="cd13749">
    <property type="entry name" value="Zn-ribbon_TFIIS"/>
    <property type="match status" value="1"/>
</dbReference>
<keyword evidence="8" id="KW-0251">Elongation factor</keyword>
<dbReference type="SMART" id="SM00440">
    <property type="entry name" value="ZnF_C2C2"/>
    <property type="match status" value="1"/>
</dbReference>
<name>L7JZN5_TRAHO</name>
<dbReference type="Gene3D" id="1.10.472.30">
    <property type="entry name" value="Transcription elongation factor S-II, central domain"/>
    <property type="match status" value="1"/>
</dbReference>
<accession>L7JZN5</accession>
<evidence type="ECO:0000256" key="1">
    <source>
        <dbReference type="ARBA" id="ARBA00022723"/>
    </source>
</evidence>
<evidence type="ECO:0000259" key="7">
    <source>
        <dbReference type="PROSITE" id="PS51321"/>
    </source>
</evidence>
<dbReference type="GO" id="GO:0006351">
    <property type="term" value="P:DNA-templated transcription"/>
    <property type="evidence" value="ECO:0007669"/>
    <property type="project" value="InterPro"/>
</dbReference>
<reference evidence="8 9" key="1">
    <citation type="journal article" date="2012" name="PLoS Pathog.">
        <title>The genome of the obligate intracellular parasite Trachipleistophora hominis: new insights into microsporidian genome dynamics and reductive evolution.</title>
        <authorList>
            <person name="Heinz E."/>
            <person name="Williams T.A."/>
            <person name="Nakjang S."/>
            <person name="Noel C.J."/>
            <person name="Swan D.C."/>
            <person name="Goldberg A.V."/>
            <person name="Harris S.R."/>
            <person name="Weinmaier T."/>
            <person name="Markert S."/>
            <person name="Becher D."/>
            <person name="Bernhardt J."/>
            <person name="Dagan T."/>
            <person name="Hacker C."/>
            <person name="Lucocq J.M."/>
            <person name="Schweder T."/>
            <person name="Rattei T."/>
            <person name="Hall N."/>
            <person name="Hirt R.P."/>
            <person name="Embley T.M."/>
        </authorList>
    </citation>
    <scope>NUCLEOTIDE SEQUENCE [LARGE SCALE GENOMIC DNA]</scope>
</reference>
<dbReference type="PROSITE" id="PS51321">
    <property type="entry name" value="TFIIS_CENTRAL"/>
    <property type="match status" value="1"/>
</dbReference>
<dbReference type="EC" id="2.7.7.6" evidence="8"/>
<keyword evidence="4" id="KW-0539">Nucleus</keyword>
<dbReference type="FunCoup" id="L7JZN5">
    <property type="interactions" value="178"/>
</dbReference>
<keyword evidence="8" id="KW-0808">Transferase</keyword>
<evidence type="ECO:0000256" key="4">
    <source>
        <dbReference type="ARBA" id="ARBA00023242"/>
    </source>
</evidence>
<dbReference type="GO" id="GO:0003746">
    <property type="term" value="F:translation elongation factor activity"/>
    <property type="evidence" value="ECO:0007669"/>
    <property type="project" value="UniProtKB-KW"/>
</dbReference>
<dbReference type="SUPFAM" id="SSF46942">
    <property type="entry name" value="Elongation factor TFIIS domain 2"/>
    <property type="match status" value="1"/>
</dbReference>
<keyword evidence="3" id="KW-0862">Zinc</keyword>
<keyword evidence="8" id="KW-0648">Protein biosynthesis</keyword>
<dbReference type="Pfam" id="PF01096">
    <property type="entry name" value="Zn_ribbon_TFIIS"/>
    <property type="match status" value="1"/>
</dbReference>
<dbReference type="AlphaFoldDB" id="L7JZN5"/>
<keyword evidence="8" id="KW-0548">Nucleotidyltransferase</keyword>
<dbReference type="InterPro" id="IPR001222">
    <property type="entry name" value="Znf_TFIIS"/>
</dbReference>
<dbReference type="InterPro" id="IPR003618">
    <property type="entry name" value="TFIIS_cen_dom"/>
</dbReference>
<dbReference type="EMBL" id="JH993814">
    <property type="protein sequence ID" value="ELQ76770.1"/>
    <property type="molecule type" value="Genomic_DNA"/>
</dbReference>
<keyword evidence="1" id="KW-0479">Metal-binding</keyword>
<feature type="domain" description="TFIIS central" evidence="7">
    <location>
        <begin position="30"/>
        <end position="139"/>
    </location>
</feature>
<dbReference type="Proteomes" id="UP000011185">
    <property type="component" value="Unassembled WGS sequence"/>
</dbReference>
<evidence type="ECO:0000313" key="9">
    <source>
        <dbReference type="Proteomes" id="UP000011185"/>
    </source>
</evidence>
<dbReference type="GO" id="GO:0003676">
    <property type="term" value="F:nucleic acid binding"/>
    <property type="evidence" value="ECO:0007669"/>
    <property type="project" value="InterPro"/>
</dbReference>
<dbReference type="GO" id="GO:0003899">
    <property type="term" value="F:DNA-directed RNA polymerase activity"/>
    <property type="evidence" value="ECO:0007669"/>
    <property type="project" value="UniProtKB-EC"/>
</dbReference>
<dbReference type="Pfam" id="PF07500">
    <property type="entry name" value="TFIIS_M"/>
    <property type="match status" value="1"/>
</dbReference>
<dbReference type="HOGENOM" id="CLU_037637_4_1_1"/>
<organism evidence="8 9">
    <name type="scientific">Trachipleistophora hominis</name>
    <name type="common">Microsporidian parasite</name>
    <dbReference type="NCBI Taxonomy" id="72359"/>
    <lineage>
        <taxon>Eukaryota</taxon>
        <taxon>Fungi</taxon>
        <taxon>Fungi incertae sedis</taxon>
        <taxon>Microsporidia</taxon>
        <taxon>Pleistophoridae</taxon>
        <taxon>Trachipleistophora</taxon>
    </lineage>
</organism>
<proteinExistence type="predicted"/>
<protein>
    <submittedName>
        <fullName evidence="8">Transcription elongation factor TFIIS/Cofactor of enhancer-binding protein Sp1</fullName>
        <ecNumber evidence="8">2.7.7.6</ecNumber>
    </submittedName>
</protein>
<evidence type="ECO:0000256" key="2">
    <source>
        <dbReference type="ARBA" id="ARBA00022771"/>
    </source>
</evidence>
<evidence type="ECO:0000259" key="6">
    <source>
        <dbReference type="PROSITE" id="PS51133"/>
    </source>
</evidence>
<evidence type="ECO:0000313" key="8">
    <source>
        <dbReference type="EMBL" id="ELQ76770.1"/>
    </source>
</evidence>
<keyword evidence="2 5" id="KW-0863">Zinc-finger</keyword>
<sequence length="181" mass="20895">MVQIASDQNTKKGEISTQEALSQFAKGDQSRDRTTSLFYEVFVSIINDVDKLRAARLASDLEQEIYDNKIVSSQIRSKYLNLKDKSNDLCVGIYEGRIGVHEFLLMSMDEMKSKARRSSDNDLIKSSIEGSQIAQMEVETDIFFCFKCKQRKCRYRQIQTRSADEPMTTYVFCKCGNTWKF</sequence>
<dbReference type="InParanoid" id="L7JZN5"/>
<dbReference type="GO" id="GO:0008270">
    <property type="term" value="F:zinc ion binding"/>
    <property type="evidence" value="ECO:0007669"/>
    <property type="project" value="UniProtKB-KW"/>
</dbReference>
<dbReference type="VEuPathDB" id="MicrosporidiaDB:THOM_0209"/>
<evidence type="ECO:0000256" key="3">
    <source>
        <dbReference type="ARBA" id="ARBA00022833"/>
    </source>
</evidence>
<dbReference type="OrthoDB" id="44867at2759"/>
<dbReference type="PIRSF" id="PIRSF006704">
    <property type="entry name" value="TF_IIS"/>
    <property type="match status" value="1"/>
</dbReference>
<dbReference type="InterPro" id="IPR036575">
    <property type="entry name" value="TFIIS_cen_dom_sf"/>
</dbReference>
<dbReference type="PANTHER" id="PTHR11477:SF0">
    <property type="entry name" value="IP08861P-RELATED"/>
    <property type="match status" value="1"/>
</dbReference>
<dbReference type="SUPFAM" id="SSF57783">
    <property type="entry name" value="Zinc beta-ribbon"/>
    <property type="match status" value="1"/>
</dbReference>
<keyword evidence="9" id="KW-1185">Reference proteome</keyword>
<dbReference type="OMA" id="FCKCGNT"/>
<dbReference type="GO" id="GO:0005634">
    <property type="term" value="C:nucleus"/>
    <property type="evidence" value="ECO:0007669"/>
    <property type="project" value="TreeGrafter"/>
</dbReference>
<dbReference type="InterPro" id="IPR035100">
    <property type="entry name" value="TF_IIS-typ"/>
</dbReference>
<gene>
    <name evidence="8" type="ORF">THOM_0209</name>
</gene>
<dbReference type="PANTHER" id="PTHR11477">
    <property type="entry name" value="TRANSCRIPTION FACTOR S-II ZINC FINGER DOMAIN-CONTAINING PROTEIN"/>
    <property type="match status" value="1"/>
</dbReference>
<feature type="domain" description="TFIIS-type" evidence="6">
    <location>
        <begin position="141"/>
        <end position="180"/>
    </location>
</feature>
<evidence type="ECO:0000256" key="5">
    <source>
        <dbReference type="PROSITE-ProRule" id="PRU00472"/>
    </source>
</evidence>
<dbReference type="PROSITE" id="PS51133">
    <property type="entry name" value="ZF_TFIIS_2"/>
    <property type="match status" value="1"/>
</dbReference>
<dbReference type="STRING" id="72359.L7JZN5"/>
<dbReference type="Gene3D" id="2.20.25.10">
    <property type="match status" value="1"/>
</dbReference>